<feature type="domain" description="Autotransporter" evidence="2">
    <location>
        <begin position="572"/>
        <end position="853"/>
    </location>
</feature>
<dbReference type="SMART" id="SM00869">
    <property type="entry name" value="Autotransporter"/>
    <property type="match status" value="1"/>
</dbReference>
<evidence type="ECO:0000259" key="2">
    <source>
        <dbReference type="PROSITE" id="PS51208"/>
    </source>
</evidence>
<dbReference type="Proteomes" id="UP000317812">
    <property type="component" value="Chromosome"/>
</dbReference>
<dbReference type="Pfam" id="PF03797">
    <property type="entry name" value="Autotransporter"/>
    <property type="match status" value="1"/>
</dbReference>
<evidence type="ECO:0000313" key="3">
    <source>
        <dbReference type="EMBL" id="QDK20535.1"/>
    </source>
</evidence>
<evidence type="ECO:0000313" key="4">
    <source>
        <dbReference type="Proteomes" id="UP000317812"/>
    </source>
</evidence>
<dbReference type="EMBL" id="CP035382">
    <property type="protein sequence ID" value="QDK20535.1"/>
    <property type="molecule type" value="Genomic_DNA"/>
</dbReference>
<feature type="signal peptide" evidence="1">
    <location>
        <begin position="1"/>
        <end position="27"/>
    </location>
</feature>
<keyword evidence="1" id="KW-0732">Signal</keyword>
<dbReference type="SUPFAM" id="SSF103515">
    <property type="entry name" value="Autotransporter"/>
    <property type="match status" value="1"/>
</dbReference>
<feature type="chain" id="PRO_5042914393" evidence="1">
    <location>
        <begin position="28"/>
        <end position="853"/>
    </location>
</feature>
<reference evidence="3 4" key="1">
    <citation type="submission" date="2019-01" db="EMBL/GenBank/DDBJ databases">
        <title>Florfenicol resistance in Enterobacteriaceae and whole-genome sequence analysis of florfenicol-resistant Leclercia adecarboxylata strain R25.</title>
        <authorList>
            <person name="Bao Q."/>
            <person name="Ying Y."/>
        </authorList>
    </citation>
    <scope>NUCLEOTIDE SEQUENCE [LARGE SCALE GENOMIC DNA]</scope>
    <source>
        <strain evidence="3 4">R25</strain>
    </source>
</reference>
<accession>A0AAP9DCZ8</accession>
<name>A0AAP9DCZ8_9ENTR</name>
<protein>
    <submittedName>
        <fullName evidence="3">Autotransporter domain-containing protein</fullName>
    </submittedName>
</protein>
<dbReference type="Gene3D" id="2.40.128.130">
    <property type="entry name" value="Autotransporter beta-domain"/>
    <property type="match status" value="1"/>
</dbReference>
<dbReference type="PROSITE" id="PS51208">
    <property type="entry name" value="AUTOTRANSPORTER"/>
    <property type="match status" value="1"/>
</dbReference>
<dbReference type="AlphaFoldDB" id="A0AAP9DCZ8"/>
<dbReference type="InterPro" id="IPR005546">
    <property type="entry name" value="Autotransporte_beta"/>
</dbReference>
<dbReference type="InterPro" id="IPR036709">
    <property type="entry name" value="Autotransporte_beta_dom_sf"/>
</dbReference>
<gene>
    <name evidence="3" type="ORF">ES815_20395</name>
</gene>
<evidence type="ECO:0000256" key="1">
    <source>
        <dbReference type="SAM" id="SignalP"/>
    </source>
</evidence>
<organism evidence="3 4">
    <name type="scientific">Leclercia adecarboxylata</name>
    <dbReference type="NCBI Taxonomy" id="83655"/>
    <lineage>
        <taxon>Bacteria</taxon>
        <taxon>Pseudomonadati</taxon>
        <taxon>Pseudomonadota</taxon>
        <taxon>Gammaproteobacteria</taxon>
        <taxon>Enterobacterales</taxon>
        <taxon>Enterobacteriaceae</taxon>
        <taxon>Leclercia</taxon>
    </lineage>
</organism>
<sequence length="853" mass="89572">MRYKTRRTLLSQCILFSLTAFSGYALAADCSPADAPTSTCGFKSTNYHGPNGTETWAVNDNGSAYTNDANTNSTGNGNDAIYLWDNKQEDTQSLTVDGTDMSGTFIQANYGGTKNITLQNGATTDMIEGGNNKPGDNGSFNIDINNSTLTGENDNLIYGAASHAKTYMGGAAIFVDSGANEGTNTVNIENGSTLGGAIYTVTGGDNTINVAGNSTVNGAIYAFTNSNNTISVDNSTVTANETNATLQGYFEGAYAGNADASTITSALQGQTIAMGIYGQQASTIALTNGTTVNGSVAVVGNGSSTAQISLDSSTLNGNIITADESNTTVNLNNATVNGNITTGAGDDTVVLANNSSVTGNVDAGTGTDELSMDASSSITGQISGFETVNTTSDNNIDIDKLNDNTGWTIQNGSRLVAETTGSNVQVAMTSDSTVDFGNVTGTNNNLTVTQISPSTLNQKNVQIATFSTTGNPADAVEAQFSNGSQQVESRSGAYNYNDSLTIEQAAQLSKRAGLTATPNAYNVLLDSSRGELASDVQGAIAGLDAAKQAGRMITDDLANRLDQVHLQNLYGHTADGAQLWGDFLYHHGDYSDDVDYQDITQGVQGGVDWTTHLTNGDSLTGGVALGWTRSRDQSNSGGANSFNDTVYGNYYSVYAGWQQALHDNLWGMFVDGSFSYGDMRYSMSAKNSKEDTSGMTEALSGSADGNLYTTQLRTGVNVMLPGETVLQPYATLGWDKAEEKGFSDKELTFSDNQVSQWNTSVGMHVTTKLADLNKNVELYPWADARYQTEFSDNTDIKAADYHNTDGHNTSMGIFGAGINTTIGNNFSVNTGVYFGTGDVDNDASVQAGISYQF</sequence>
<proteinExistence type="predicted"/>
<dbReference type="RefSeq" id="WP_142489422.1">
    <property type="nucleotide sequence ID" value="NZ_CP035382.1"/>
</dbReference>